<proteinExistence type="predicted"/>
<protein>
    <submittedName>
        <fullName evidence="2">Uncharacterized protein</fullName>
    </submittedName>
</protein>
<reference evidence="2 3" key="1">
    <citation type="submission" date="2014-11" db="EMBL/GenBank/DDBJ databases">
        <title>Genetic blueprint of the zoonotic pathogen Toxocara canis.</title>
        <authorList>
            <person name="Zhu X.-Q."/>
            <person name="Korhonen P.K."/>
            <person name="Cai H."/>
            <person name="Young N.D."/>
            <person name="Nejsum P."/>
            <person name="von Samson-Himmelstjerna G."/>
            <person name="Boag P.R."/>
            <person name="Tan P."/>
            <person name="Li Q."/>
            <person name="Min J."/>
            <person name="Yang Y."/>
            <person name="Wang X."/>
            <person name="Fang X."/>
            <person name="Hall R.S."/>
            <person name="Hofmann A."/>
            <person name="Sternberg P.W."/>
            <person name="Jex A.R."/>
            <person name="Gasser R.B."/>
        </authorList>
    </citation>
    <scope>NUCLEOTIDE SEQUENCE [LARGE SCALE GENOMIC DNA]</scope>
    <source>
        <strain evidence="2">PN_DK_2014</strain>
    </source>
</reference>
<evidence type="ECO:0000313" key="2">
    <source>
        <dbReference type="EMBL" id="KHN79162.1"/>
    </source>
</evidence>
<sequence>MQVNDNKTQQKVDCSQCTTKATILKANTNEDTSFQISRTEAETGPTPKDAAKNSASDNI</sequence>
<name>A0A0B2VCJ2_TOXCA</name>
<accession>A0A0B2VCJ2</accession>
<evidence type="ECO:0000313" key="3">
    <source>
        <dbReference type="Proteomes" id="UP000031036"/>
    </source>
</evidence>
<feature type="region of interest" description="Disordered" evidence="1">
    <location>
        <begin position="26"/>
        <end position="59"/>
    </location>
</feature>
<dbReference type="Proteomes" id="UP000031036">
    <property type="component" value="Unassembled WGS sequence"/>
</dbReference>
<evidence type="ECO:0000256" key="1">
    <source>
        <dbReference type="SAM" id="MobiDB-lite"/>
    </source>
</evidence>
<keyword evidence="3" id="KW-1185">Reference proteome</keyword>
<dbReference type="EMBL" id="JPKZ01001944">
    <property type="protein sequence ID" value="KHN79162.1"/>
    <property type="molecule type" value="Genomic_DNA"/>
</dbReference>
<feature type="compositionally biased region" description="Polar residues" evidence="1">
    <location>
        <begin position="26"/>
        <end position="38"/>
    </location>
</feature>
<dbReference type="AlphaFoldDB" id="A0A0B2VCJ2"/>
<gene>
    <name evidence="2" type="ORF">Tcan_01910</name>
</gene>
<comment type="caution">
    <text evidence="2">The sequence shown here is derived from an EMBL/GenBank/DDBJ whole genome shotgun (WGS) entry which is preliminary data.</text>
</comment>
<organism evidence="2 3">
    <name type="scientific">Toxocara canis</name>
    <name type="common">Canine roundworm</name>
    <dbReference type="NCBI Taxonomy" id="6265"/>
    <lineage>
        <taxon>Eukaryota</taxon>
        <taxon>Metazoa</taxon>
        <taxon>Ecdysozoa</taxon>
        <taxon>Nematoda</taxon>
        <taxon>Chromadorea</taxon>
        <taxon>Rhabditida</taxon>
        <taxon>Spirurina</taxon>
        <taxon>Ascaridomorpha</taxon>
        <taxon>Ascaridoidea</taxon>
        <taxon>Toxocaridae</taxon>
        <taxon>Toxocara</taxon>
    </lineage>
</organism>